<comment type="function">
    <text evidence="4">Acts as component of the MCM2-7 complex (MCM complex) which is the replicative helicase essential for 'once per cell cycle' DNA replication initiation and elongation in eukaryotic cells. The active ATPase sites in the MCM2-7 ring are formed through the interaction surfaces of two neighboring subunits such that a critical structure of a conserved arginine finger motif is provided in trans relative to the ATP-binding site of the Walker A box of the adjacent subunit. The six ATPase active sites, however, are likely to contribute differentially to the complex helicase activity.</text>
</comment>
<evidence type="ECO:0000313" key="8">
    <source>
        <dbReference type="Proteomes" id="UP000636479"/>
    </source>
</evidence>
<dbReference type="GO" id="GO:0003697">
    <property type="term" value="F:single-stranded DNA binding"/>
    <property type="evidence" value="ECO:0007669"/>
    <property type="project" value="TreeGrafter"/>
</dbReference>
<dbReference type="Pfam" id="PF00493">
    <property type="entry name" value="MCM"/>
    <property type="match status" value="1"/>
</dbReference>
<keyword evidence="3 4" id="KW-0131">Cell cycle</keyword>
<dbReference type="Proteomes" id="UP000636479">
    <property type="component" value="Unassembled WGS sequence"/>
</dbReference>
<feature type="region of interest" description="Disordered" evidence="5">
    <location>
        <begin position="46"/>
        <end position="75"/>
    </location>
</feature>
<dbReference type="GO" id="GO:0031261">
    <property type="term" value="C:DNA replication preinitiation complex"/>
    <property type="evidence" value="ECO:0007669"/>
    <property type="project" value="UniProtKB-ARBA"/>
</dbReference>
<evidence type="ECO:0000256" key="1">
    <source>
        <dbReference type="ARBA" id="ARBA00022741"/>
    </source>
</evidence>
<keyword evidence="4" id="KW-0238">DNA-binding</keyword>
<comment type="similarity">
    <text evidence="4">Belongs to the MCM family.</text>
</comment>
<gene>
    <name evidence="4" type="primary">MCM7</name>
    <name evidence="7" type="ORF">MIND_00937800</name>
</gene>
<dbReference type="GO" id="GO:0042555">
    <property type="term" value="C:MCM complex"/>
    <property type="evidence" value="ECO:0007669"/>
    <property type="project" value="InterPro"/>
</dbReference>
<evidence type="ECO:0000313" key="7">
    <source>
        <dbReference type="EMBL" id="KAF7297051.1"/>
    </source>
</evidence>
<protein>
    <recommendedName>
        <fullName evidence="4">DNA replication licensing factor MCM7</fullName>
        <ecNumber evidence="4">3.6.4.12</ecNumber>
    </recommendedName>
</protein>
<evidence type="ECO:0000256" key="3">
    <source>
        <dbReference type="ARBA" id="ARBA00023306"/>
    </source>
</evidence>
<sequence>MLARNELSYIATYNVLLSSETSSKTFQGEAEKDIEPGMAGIRVNAPEDAQMNPEMDKKTTATNTQPRTKEASRRAGGQMTLLIGPSRAPRPYSSEIVSPELHFLILFLTFCKPLLSDVALAVREAHSAHIGHLITVRGIMTKVSEVKPLLQVNAHTCDVCGSETFQEVTNKTFAPLYDRGNTEECEKNDVKGGLHMQTRDCRFSPFQEMADQVPVGHIPRSMAIHVCGNFTRLMNPGDRFILVAFPPPPVPSTGFQATRAELLTDACLGVHDVHQQNQRYRDMETTPELEAKMQQVHGQDGLFNKLAGSIAPEIYGYSDVKKALLLLLVVGVPKVIGDGMKIRGAILVLRSPNF</sequence>
<organism evidence="7 8">
    <name type="scientific">Mycena indigotica</name>
    <dbReference type="NCBI Taxonomy" id="2126181"/>
    <lineage>
        <taxon>Eukaryota</taxon>
        <taxon>Fungi</taxon>
        <taxon>Dikarya</taxon>
        <taxon>Basidiomycota</taxon>
        <taxon>Agaricomycotina</taxon>
        <taxon>Agaricomycetes</taxon>
        <taxon>Agaricomycetidae</taxon>
        <taxon>Agaricales</taxon>
        <taxon>Marasmiineae</taxon>
        <taxon>Mycenaceae</taxon>
        <taxon>Mycena</taxon>
    </lineage>
</organism>
<dbReference type="InterPro" id="IPR008050">
    <property type="entry name" value="MCM7"/>
</dbReference>
<comment type="catalytic activity">
    <reaction evidence="4">
        <text>ATP + H2O = ADP + phosphate + H(+)</text>
        <dbReference type="Rhea" id="RHEA:13065"/>
        <dbReference type="ChEBI" id="CHEBI:15377"/>
        <dbReference type="ChEBI" id="CHEBI:15378"/>
        <dbReference type="ChEBI" id="CHEBI:30616"/>
        <dbReference type="ChEBI" id="CHEBI:43474"/>
        <dbReference type="ChEBI" id="CHEBI:456216"/>
        <dbReference type="EC" id="3.6.4.12"/>
    </reaction>
</comment>
<dbReference type="GO" id="GO:0017116">
    <property type="term" value="F:single-stranded DNA helicase activity"/>
    <property type="evidence" value="ECO:0007669"/>
    <property type="project" value="TreeGrafter"/>
</dbReference>
<dbReference type="EMBL" id="JACAZF010000008">
    <property type="protein sequence ID" value="KAF7297051.1"/>
    <property type="molecule type" value="Genomic_DNA"/>
</dbReference>
<dbReference type="GO" id="GO:0006271">
    <property type="term" value="P:DNA strand elongation involved in DNA replication"/>
    <property type="evidence" value="ECO:0007669"/>
    <property type="project" value="TreeGrafter"/>
</dbReference>
<dbReference type="PROSITE" id="PS50051">
    <property type="entry name" value="MCM_2"/>
    <property type="match status" value="1"/>
</dbReference>
<dbReference type="InterPro" id="IPR033762">
    <property type="entry name" value="MCM_OB"/>
</dbReference>
<evidence type="ECO:0000259" key="6">
    <source>
        <dbReference type="PROSITE" id="PS50051"/>
    </source>
</evidence>
<proteinExistence type="inferred from homology"/>
<dbReference type="GO" id="GO:0043596">
    <property type="term" value="C:nuclear replication fork"/>
    <property type="evidence" value="ECO:0007669"/>
    <property type="project" value="UniProtKB-ARBA"/>
</dbReference>
<dbReference type="GO" id="GO:0005656">
    <property type="term" value="C:nuclear pre-replicative complex"/>
    <property type="evidence" value="ECO:0007669"/>
    <property type="project" value="UniProtKB-ARBA"/>
</dbReference>
<reference evidence="7" key="1">
    <citation type="submission" date="2020-05" db="EMBL/GenBank/DDBJ databases">
        <title>Mycena genomes resolve the evolution of fungal bioluminescence.</title>
        <authorList>
            <person name="Tsai I.J."/>
        </authorList>
    </citation>
    <scope>NUCLEOTIDE SEQUENCE</scope>
    <source>
        <strain evidence="7">171206Taipei</strain>
    </source>
</reference>
<feature type="domain" description="MCM C-terminal AAA(+) ATPase" evidence="6">
    <location>
        <begin position="302"/>
        <end position="349"/>
    </location>
</feature>
<dbReference type="AlphaFoldDB" id="A0A8H6SCJ7"/>
<dbReference type="SMART" id="SM00350">
    <property type="entry name" value="MCM"/>
    <property type="match status" value="1"/>
</dbReference>
<dbReference type="PRINTS" id="PR01663">
    <property type="entry name" value="MCMPROTEIN7"/>
</dbReference>
<dbReference type="OrthoDB" id="3207464at2759"/>
<dbReference type="GO" id="GO:0006279">
    <property type="term" value="P:premeiotic DNA replication"/>
    <property type="evidence" value="ECO:0007669"/>
    <property type="project" value="UniProtKB-ARBA"/>
</dbReference>
<name>A0A8H6SCJ7_9AGAR</name>
<comment type="subcellular location">
    <subcellularLocation>
        <location evidence="4">Nucleus</location>
    </subcellularLocation>
</comment>
<dbReference type="InterPro" id="IPR001208">
    <property type="entry name" value="MCM_dom"/>
</dbReference>
<dbReference type="GO" id="GO:0006270">
    <property type="term" value="P:DNA replication initiation"/>
    <property type="evidence" value="ECO:0007669"/>
    <property type="project" value="InterPro"/>
</dbReference>
<dbReference type="GO" id="GO:0016787">
    <property type="term" value="F:hydrolase activity"/>
    <property type="evidence" value="ECO:0007669"/>
    <property type="project" value="UniProtKB-KW"/>
</dbReference>
<dbReference type="GO" id="GO:0005524">
    <property type="term" value="F:ATP binding"/>
    <property type="evidence" value="ECO:0007669"/>
    <property type="project" value="UniProtKB-KW"/>
</dbReference>
<keyword evidence="4" id="KW-0378">Hydrolase</keyword>
<keyword evidence="4" id="KW-0347">Helicase</keyword>
<keyword evidence="4" id="KW-0235">DNA replication</keyword>
<dbReference type="SUPFAM" id="SSF50249">
    <property type="entry name" value="Nucleic acid-binding proteins"/>
    <property type="match status" value="1"/>
</dbReference>
<keyword evidence="8" id="KW-1185">Reference proteome</keyword>
<dbReference type="InterPro" id="IPR027417">
    <property type="entry name" value="P-loop_NTPase"/>
</dbReference>
<dbReference type="InterPro" id="IPR012340">
    <property type="entry name" value="NA-bd_OB-fold"/>
</dbReference>
<dbReference type="Gene3D" id="3.40.50.300">
    <property type="entry name" value="P-loop containing nucleotide triphosphate hydrolases"/>
    <property type="match status" value="1"/>
</dbReference>
<accession>A0A8H6SCJ7</accession>
<dbReference type="Pfam" id="PF17207">
    <property type="entry name" value="MCM_OB"/>
    <property type="match status" value="1"/>
</dbReference>
<keyword evidence="2 4" id="KW-0067">ATP-binding</keyword>
<dbReference type="PANTHER" id="PTHR11630">
    <property type="entry name" value="DNA REPLICATION LICENSING FACTOR MCM FAMILY MEMBER"/>
    <property type="match status" value="1"/>
</dbReference>
<dbReference type="PANTHER" id="PTHR11630:SF26">
    <property type="entry name" value="DNA REPLICATION LICENSING FACTOR MCM7"/>
    <property type="match status" value="1"/>
</dbReference>
<comment type="caution">
    <text evidence="7">The sequence shown here is derived from an EMBL/GenBank/DDBJ whole genome shotgun (WGS) entry which is preliminary data.</text>
</comment>
<dbReference type="InterPro" id="IPR031327">
    <property type="entry name" value="MCM"/>
</dbReference>
<dbReference type="Gene3D" id="2.20.28.10">
    <property type="match status" value="1"/>
</dbReference>
<dbReference type="GO" id="GO:0000727">
    <property type="term" value="P:double-strand break repair via break-induced replication"/>
    <property type="evidence" value="ECO:0007669"/>
    <property type="project" value="TreeGrafter"/>
</dbReference>
<keyword evidence="4" id="KW-0539">Nucleus</keyword>
<keyword evidence="1 4" id="KW-0547">Nucleotide-binding</keyword>
<dbReference type="Gene3D" id="2.40.50.140">
    <property type="entry name" value="Nucleic acid-binding proteins"/>
    <property type="match status" value="1"/>
</dbReference>
<dbReference type="EC" id="3.6.4.12" evidence="4"/>
<evidence type="ECO:0000256" key="5">
    <source>
        <dbReference type="SAM" id="MobiDB-lite"/>
    </source>
</evidence>
<evidence type="ECO:0000256" key="2">
    <source>
        <dbReference type="ARBA" id="ARBA00022840"/>
    </source>
</evidence>
<evidence type="ECO:0000256" key="4">
    <source>
        <dbReference type="RuleBase" id="RU365012"/>
    </source>
</evidence>